<proteinExistence type="predicted"/>
<name>A0A834VCN8_SARSC</name>
<dbReference type="OrthoDB" id="48130at2759"/>
<protein>
    <submittedName>
        <fullName evidence="1">Protein Simiate</fullName>
    </submittedName>
</protein>
<dbReference type="AlphaFoldDB" id="A0A834VCN8"/>
<evidence type="ECO:0000313" key="1">
    <source>
        <dbReference type="EMBL" id="KAF7488713.1"/>
    </source>
</evidence>
<gene>
    <name evidence="1" type="ORF">SSS_3965</name>
</gene>
<dbReference type="PANTHER" id="PTHR13651">
    <property type="entry name" value="PROTEIN ABITRAM"/>
    <property type="match status" value="1"/>
</dbReference>
<dbReference type="Gene3D" id="2.40.50.100">
    <property type="match status" value="1"/>
</dbReference>
<dbReference type="PANTHER" id="PTHR13651:SF0">
    <property type="entry name" value="PROTEIN ABITRAM"/>
    <property type="match status" value="1"/>
</dbReference>
<evidence type="ECO:0000313" key="3">
    <source>
        <dbReference type="Proteomes" id="UP000070412"/>
    </source>
</evidence>
<accession>A0A834VCN8</accession>
<sequence>MIENEADVDDEAIETNELLEKESKKKGSLVWSDAIQQYRVIPSLPSVLERYYKHSIYQFQNGQDYIVLSHSNRIAILALAPSHELIRMQKRITKIDFNVSKNLNRLDNYVRGKSKKGAQKVEPNSIICWIHCENDIKYGIKACIKAKILEINTKLIEQPSLINEKVHLLNLNSKYRFDFDFYFYTVSNRWIHCDNVATVSVE</sequence>
<reference evidence="1" key="2">
    <citation type="submission" date="2020-01" db="EMBL/GenBank/DDBJ databases">
        <authorList>
            <person name="Korhonen P.K.K."/>
            <person name="Guangxu M.G."/>
            <person name="Wang T.W."/>
            <person name="Stroehlein A.J.S."/>
            <person name="Young N.D."/>
            <person name="Ang C.-S.A."/>
            <person name="Fernando D.W.F."/>
            <person name="Lu H.L."/>
            <person name="Taylor S.T."/>
            <person name="Ehtesham M.E.M."/>
            <person name="Najaraj S.H.N."/>
            <person name="Harsha G.H.G."/>
            <person name="Madugundu A.M."/>
            <person name="Renuse S.R."/>
            <person name="Holt D.H."/>
            <person name="Pandey A.P."/>
            <person name="Papenfuss A.P."/>
            <person name="Gasser R.B.G."/>
            <person name="Fischer K.F."/>
        </authorList>
    </citation>
    <scope>NUCLEOTIDE SEQUENCE</scope>
    <source>
        <strain evidence="1">SSS_KF_BRIS2020</strain>
    </source>
</reference>
<dbReference type="EnsemblMetazoa" id="SSS_3965s_mrna">
    <property type="protein sequence ID" value="KAF7488713.1"/>
    <property type="gene ID" value="SSS_3965"/>
</dbReference>
<dbReference type="InterPro" id="IPR039169">
    <property type="entry name" value="Abitram"/>
</dbReference>
<dbReference type="SUPFAM" id="SSF51230">
    <property type="entry name" value="Single hybrid motif"/>
    <property type="match status" value="1"/>
</dbReference>
<dbReference type="InterPro" id="IPR011053">
    <property type="entry name" value="Single_hybrid_motif"/>
</dbReference>
<reference evidence="3" key="1">
    <citation type="journal article" date="2020" name="PLoS Negl. Trop. Dis.">
        <title>High-quality nuclear genome for Sarcoptes scabiei-A critical resource for a neglected parasite.</title>
        <authorList>
            <person name="Korhonen P.K."/>
            <person name="Gasser R.B."/>
            <person name="Ma G."/>
            <person name="Wang T."/>
            <person name="Stroehlein A.J."/>
            <person name="Young N.D."/>
            <person name="Ang C.S."/>
            <person name="Fernando D.D."/>
            <person name="Lu H.C."/>
            <person name="Taylor S."/>
            <person name="Reynolds S.L."/>
            <person name="Mofiz E."/>
            <person name="Najaraj S.H."/>
            <person name="Gowda H."/>
            <person name="Madugundu A."/>
            <person name="Renuse S."/>
            <person name="Holt D."/>
            <person name="Pandey A."/>
            <person name="Papenfuss A.T."/>
            <person name="Fischer K."/>
        </authorList>
    </citation>
    <scope>NUCLEOTIDE SEQUENCE [LARGE SCALE GENOMIC DNA]</scope>
</reference>
<evidence type="ECO:0000313" key="2">
    <source>
        <dbReference type="EnsemblMetazoa" id="KAF7488713.1"/>
    </source>
</evidence>
<reference evidence="2" key="3">
    <citation type="submission" date="2022-06" db="UniProtKB">
        <authorList>
            <consortium name="EnsemblMetazoa"/>
        </authorList>
    </citation>
    <scope>IDENTIFICATION</scope>
</reference>
<keyword evidence="3" id="KW-1185">Reference proteome</keyword>
<dbReference type="Proteomes" id="UP000070412">
    <property type="component" value="Unassembled WGS sequence"/>
</dbReference>
<dbReference type="GO" id="GO:0005634">
    <property type="term" value="C:nucleus"/>
    <property type="evidence" value="ECO:0007669"/>
    <property type="project" value="TreeGrafter"/>
</dbReference>
<dbReference type="EMBL" id="WVUK01000065">
    <property type="protein sequence ID" value="KAF7488713.1"/>
    <property type="molecule type" value="Genomic_DNA"/>
</dbReference>
<organism evidence="1">
    <name type="scientific">Sarcoptes scabiei</name>
    <name type="common">Itch mite</name>
    <name type="synonym">Acarus scabiei</name>
    <dbReference type="NCBI Taxonomy" id="52283"/>
    <lineage>
        <taxon>Eukaryota</taxon>
        <taxon>Metazoa</taxon>
        <taxon>Ecdysozoa</taxon>
        <taxon>Arthropoda</taxon>
        <taxon>Chelicerata</taxon>
        <taxon>Arachnida</taxon>
        <taxon>Acari</taxon>
        <taxon>Acariformes</taxon>
        <taxon>Sarcoptiformes</taxon>
        <taxon>Astigmata</taxon>
        <taxon>Psoroptidia</taxon>
        <taxon>Sarcoptoidea</taxon>
        <taxon>Sarcoptidae</taxon>
        <taxon>Sarcoptinae</taxon>
        <taxon>Sarcoptes</taxon>
    </lineage>
</organism>